<dbReference type="EMBL" id="ANOG01000200">
    <property type="protein sequence ID" value="EMI21743.1"/>
    <property type="molecule type" value="Genomic_DNA"/>
</dbReference>
<dbReference type="PATRIC" id="fig|1265738.3.peg.1338"/>
<dbReference type="RefSeq" id="WP_008693103.1">
    <property type="nucleotide sequence ID" value="NZ_ANOG01000200.1"/>
</dbReference>
<evidence type="ECO:0008006" key="3">
    <source>
        <dbReference type="Google" id="ProtNLM"/>
    </source>
</evidence>
<name>M5RQX6_9BACT</name>
<gene>
    <name evidence="1" type="ORF">RMSM_01350</name>
</gene>
<keyword evidence="2" id="KW-1185">Reference proteome</keyword>
<dbReference type="Gene3D" id="3.40.1000.10">
    <property type="entry name" value="Mog1/PsbP, alpha/beta/alpha sandwich"/>
    <property type="match status" value="1"/>
</dbReference>
<protein>
    <recommendedName>
        <fullName evidence="3">Protein containing DUF1795</fullName>
    </recommendedName>
</protein>
<reference evidence="1 2" key="1">
    <citation type="journal article" date="2013" name="Mar. Genomics">
        <title>Expression of sulfatases in Rhodopirellula baltica and the diversity of sulfatases in the genus Rhodopirellula.</title>
        <authorList>
            <person name="Wegner C.E."/>
            <person name="Richter-Heitmann T."/>
            <person name="Klindworth A."/>
            <person name="Klockow C."/>
            <person name="Richter M."/>
            <person name="Achstetter T."/>
            <person name="Glockner F.O."/>
            <person name="Harder J."/>
        </authorList>
    </citation>
    <scope>NUCLEOTIDE SEQUENCE [LARGE SCALE GENOMIC DNA]</scope>
    <source>
        <strain evidence="1 2">SM1</strain>
    </source>
</reference>
<dbReference type="OrthoDB" id="9871235at2"/>
<dbReference type="Proteomes" id="UP000011991">
    <property type="component" value="Unassembled WGS sequence"/>
</dbReference>
<sequence>MRHSTSDNSVRLDIPEDWDIWDGGNDDLFVAAAPEEDENEIQPQLLVARESNGASDPASYMVGNVAFLQTGVADYVGHGTGSFSCDGYEVAWHEFTSSQTGFTLTAISYFIVFGDSAYQFQFKAHPELFGRWRSAFEAIVRTLTFT</sequence>
<evidence type="ECO:0000313" key="1">
    <source>
        <dbReference type="EMBL" id="EMI21743.1"/>
    </source>
</evidence>
<accession>M5RQX6</accession>
<comment type="caution">
    <text evidence="1">The sequence shown here is derived from an EMBL/GenBank/DDBJ whole genome shotgun (WGS) entry which is preliminary data.</text>
</comment>
<proteinExistence type="predicted"/>
<organism evidence="1 2">
    <name type="scientific">Rhodopirellula maiorica SM1</name>
    <dbReference type="NCBI Taxonomy" id="1265738"/>
    <lineage>
        <taxon>Bacteria</taxon>
        <taxon>Pseudomonadati</taxon>
        <taxon>Planctomycetota</taxon>
        <taxon>Planctomycetia</taxon>
        <taxon>Pirellulales</taxon>
        <taxon>Pirellulaceae</taxon>
        <taxon>Novipirellula</taxon>
    </lineage>
</organism>
<evidence type="ECO:0000313" key="2">
    <source>
        <dbReference type="Proteomes" id="UP000011991"/>
    </source>
</evidence>
<dbReference type="AlphaFoldDB" id="M5RQX6"/>